<dbReference type="Gene3D" id="3.30.160.60">
    <property type="entry name" value="Classic Zinc Finger"/>
    <property type="match status" value="14"/>
</dbReference>
<feature type="domain" description="C2H2-type" evidence="15">
    <location>
        <begin position="671"/>
        <end position="698"/>
    </location>
</feature>
<dbReference type="SUPFAM" id="SSF57667">
    <property type="entry name" value="beta-beta-alpha zinc fingers"/>
    <property type="match status" value="8"/>
</dbReference>
<comment type="function">
    <text evidence="1">May be involved in transcriptional regulation.</text>
</comment>
<keyword evidence="8" id="KW-0805">Transcription regulation</keyword>
<comment type="subcellular location">
    <subcellularLocation>
        <location evidence="2 13">Nucleus</location>
    </subcellularLocation>
</comment>
<dbReference type="InterPro" id="IPR050752">
    <property type="entry name" value="C2H2-ZF_domain"/>
</dbReference>
<dbReference type="FunFam" id="3.30.160.60:FF:000078">
    <property type="entry name" value="Zinc finger protein 180"/>
    <property type="match status" value="1"/>
</dbReference>
<feature type="domain" description="C2H2-type" evidence="15">
    <location>
        <begin position="811"/>
        <end position="838"/>
    </location>
</feature>
<dbReference type="GO" id="GO:0000122">
    <property type="term" value="P:negative regulation of transcription by RNA polymerase II"/>
    <property type="evidence" value="ECO:0007669"/>
    <property type="project" value="UniProtKB-ARBA"/>
</dbReference>
<keyword evidence="6 12" id="KW-0863">Zinc-finger</keyword>
<keyword evidence="5" id="KW-0677">Repeat</keyword>
<name>A0A4X1W902_PIG</name>
<dbReference type="CDD" id="cd07765">
    <property type="entry name" value="KRAB_A-box"/>
    <property type="match status" value="2"/>
</dbReference>
<feature type="domain" description="C2H2-type" evidence="15">
    <location>
        <begin position="783"/>
        <end position="810"/>
    </location>
</feature>
<dbReference type="Gene3D" id="1.10.4020.10">
    <property type="entry name" value="DNA breaking-rejoining enzymes"/>
    <property type="match status" value="1"/>
</dbReference>
<dbReference type="InterPro" id="IPR003309">
    <property type="entry name" value="SCAN_dom"/>
</dbReference>
<evidence type="ECO:0000259" key="15">
    <source>
        <dbReference type="PROSITE" id="PS50157"/>
    </source>
</evidence>
<feature type="domain" description="C2H2-type" evidence="15">
    <location>
        <begin position="1007"/>
        <end position="1034"/>
    </location>
</feature>
<reference evidence="18 19" key="1">
    <citation type="submission" date="2017-08" db="EMBL/GenBank/DDBJ databases">
        <title>USMARCv1.0.</title>
        <authorList>
            <person name="Hannum G.I."/>
            <person name="Koren S."/>
            <person name="Schroeder S.G."/>
            <person name="Chin S.C."/>
            <person name="Nonneman D.J."/>
            <person name="Becker S.A."/>
            <person name="Rosen B.D."/>
            <person name="Bickhart D.M."/>
            <person name="Putnam N.H."/>
            <person name="Green R.E."/>
            <person name="Tuggle C.K."/>
            <person name="Liu H."/>
            <person name="Rohrer G.A."/>
            <person name="Warr A."/>
            <person name="Hall R."/>
            <person name="Kim K."/>
            <person name="Hume D.A."/>
            <person name="Talbot R."/>
            <person name="Chow W."/>
            <person name="Howe K."/>
            <person name="Schwartz A.S."/>
            <person name="Watson M."/>
            <person name="Archibald A.L."/>
            <person name="Phillippy A.M."/>
            <person name="Smith T.P.L."/>
        </authorList>
    </citation>
    <scope>NUCLEOTIDE SEQUENCE [LARGE SCALE GENOMIC DNA]</scope>
</reference>
<evidence type="ECO:0000256" key="6">
    <source>
        <dbReference type="ARBA" id="ARBA00022771"/>
    </source>
</evidence>
<evidence type="ECO:0000313" key="18">
    <source>
        <dbReference type="Ensembl" id="ENSSSCP00070050882.1"/>
    </source>
</evidence>
<dbReference type="GO" id="GO:0003677">
    <property type="term" value="F:DNA binding"/>
    <property type="evidence" value="ECO:0007669"/>
    <property type="project" value="UniProtKB-KW"/>
</dbReference>
<feature type="domain" description="C2H2-type" evidence="15">
    <location>
        <begin position="755"/>
        <end position="782"/>
    </location>
</feature>
<dbReference type="FunFam" id="3.30.160.60:FF:001498">
    <property type="entry name" value="Zinc finger protein 404"/>
    <property type="match status" value="1"/>
</dbReference>
<feature type="compositionally biased region" description="Polar residues" evidence="14">
    <location>
        <begin position="281"/>
        <end position="290"/>
    </location>
</feature>
<dbReference type="InterPro" id="IPR036236">
    <property type="entry name" value="Znf_C2H2_sf"/>
</dbReference>
<keyword evidence="10" id="KW-0804">Transcription</keyword>
<dbReference type="SUPFAM" id="SSF47353">
    <property type="entry name" value="Retrovirus capsid dimerization domain-like"/>
    <property type="match status" value="1"/>
</dbReference>
<feature type="domain" description="C2H2-type" evidence="15">
    <location>
        <begin position="951"/>
        <end position="978"/>
    </location>
</feature>
<dbReference type="FunFam" id="3.30.160.60:FF:002343">
    <property type="entry name" value="Zinc finger protein 33A"/>
    <property type="match status" value="2"/>
</dbReference>
<organism evidence="18 19">
    <name type="scientific">Sus scrofa</name>
    <name type="common">Pig</name>
    <dbReference type="NCBI Taxonomy" id="9823"/>
    <lineage>
        <taxon>Eukaryota</taxon>
        <taxon>Metazoa</taxon>
        <taxon>Chordata</taxon>
        <taxon>Craniata</taxon>
        <taxon>Vertebrata</taxon>
        <taxon>Euteleostomi</taxon>
        <taxon>Mammalia</taxon>
        <taxon>Eutheria</taxon>
        <taxon>Laurasiatheria</taxon>
        <taxon>Artiodactyla</taxon>
        <taxon>Suina</taxon>
        <taxon>Suidae</taxon>
        <taxon>Sus</taxon>
    </lineage>
</organism>
<dbReference type="PANTHER" id="PTHR24384:SF246">
    <property type="entry name" value="GENE, 19965-RELATED"/>
    <property type="match status" value="1"/>
</dbReference>
<dbReference type="Pfam" id="PF01352">
    <property type="entry name" value="KRAB"/>
    <property type="match status" value="2"/>
</dbReference>
<feature type="domain" description="SCAN box" evidence="16">
    <location>
        <begin position="190"/>
        <end position="268"/>
    </location>
</feature>
<dbReference type="GO" id="GO:0009891">
    <property type="term" value="P:positive regulation of biosynthetic process"/>
    <property type="evidence" value="ECO:0007669"/>
    <property type="project" value="UniProtKB-ARBA"/>
</dbReference>
<dbReference type="PANTHER" id="PTHR24384">
    <property type="entry name" value="FINGER PUTATIVE TRANSCRIPTION FACTOR FAMILY-RELATED"/>
    <property type="match status" value="1"/>
</dbReference>
<keyword evidence="4" id="KW-0479">Metal-binding</keyword>
<feature type="region of interest" description="Disordered" evidence="14">
    <location>
        <begin position="408"/>
        <end position="438"/>
    </location>
</feature>
<feature type="domain" description="C2H2-type" evidence="15">
    <location>
        <begin position="839"/>
        <end position="866"/>
    </location>
</feature>
<feature type="domain" description="C2H2-type" evidence="15">
    <location>
        <begin position="727"/>
        <end position="754"/>
    </location>
</feature>
<dbReference type="FunFam" id="1.10.4020.10:FF:000001">
    <property type="entry name" value="zinc finger protein 263 isoform X1"/>
    <property type="match status" value="1"/>
</dbReference>
<dbReference type="SMART" id="SM00431">
    <property type="entry name" value="SCAN"/>
    <property type="match status" value="1"/>
</dbReference>
<dbReference type="FunFam" id="3.30.160.60:FF:000459">
    <property type="entry name" value="Zinc finger with KRAB and SCAN domains 1"/>
    <property type="match status" value="1"/>
</dbReference>
<dbReference type="Pfam" id="PF02023">
    <property type="entry name" value="SCAN"/>
    <property type="match status" value="1"/>
</dbReference>
<feature type="domain" description="C2H2-type" evidence="15">
    <location>
        <begin position="923"/>
        <end position="950"/>
    </location>
</feature>
<dbReference type="FunFam" id="3.30.160.60:FF:000023">
    <property type="entry name" value="zinc finger protein 37 homolog"/>
    <property type="match status" value="1"/>
</dbReference>
<evidence type="ECO:0000259" key="16">
    <source>
        <dbReference type="PROSITE" id="PS50804"/>
    </source>
</evidence>
<feature type="region of interest" description="Disordered" evidence="14">
    <location>
        <begin position="274"/>
        <end position="323"/>
    </location>
</feature>
<dbReference type="FunFam" id="3.30.160.60:FF:000953">
    <property type="entry name" value="Zinc finger protein 691"/>
    <property type="match status" value="1"/>
</dbReference>
<dbReference type="SMART" id="SM00355">
    <property type="entry name" value="ZnF_C2H2"/>
    <property type="match status" value="14"/>
</dbReference>
<protein>
    <recommendedName>
        <fullName evidence="20">Zinc finger protein 544</fullName>
    </recommendedName>
</protein>
<evidence type="ECO:0000259" key="17">
    <source>
        <dbReference type="PROSITE" id="PS50805"/>
    </source>
</evidence>
<evidence type="ECO:0000256" key="11">
    <source>
        <dbReference type="ARBA" id="ARBA00023242"/>
    </source>
</evidence>
<dbReference type="FunFam" id="3.30.160.60:FF:000029">
    <property type="entry name" value="GLI family zinc finger 4"/>
    <property type="match status" value="1"/>
</dbReference>
<evidence type="ECO:0000256" key="10">
    <source>
        <dbReference type="ARBA" id="ARBA00023163"/>
    </source>
</evidence>
<dbReference type="Pfam" id="PF00096">
    <property type="entry name" value="zf-C2H2"/>
    <property type="match status" value="13"/>
</dbReference>
<dbReference type="PROSITE" id="PS50804">
    <property type="entry name" value="SCAN_BOX"/>
    <property type="match status" value="1"/>
</dbReference>
<feature type="domain" description="C2H2-type" evidence="15">
    <location>
        <begin position="979"/>
        <end position="1006"/>
    </location>
</feature>
<evidence type="ECO:0000256" key="3">
    <source>
        <dbReference type="ARBA" id="ARBA00006991"/>
    </source>
</evidence>
<evidence type="ECO:0000256" key="2">
    <source>
        <dbReference type="ARBA" id="ARBA00004123"/>
    </source>
</evidence>
<evidence type="ECO:0000313" key="19">
    <source>
        <dbReference type="Proteomes" id="UP000314985"/>
    </source>
</evidence>
<dbReference type="AlphaFoldDB" id="A0A4X1W902"/>
<dbReference type="FunFam" id="3.30.160.60:FF:000016">
    <property type="entry name" value="zinc finger protein 37 homolog"/>
    <property type="match status" value="1"/>
</dbReference>
<dbReference type="GO" id="GO:0031981">
    <property type="term" value="C:nuclear lumen"/>
    <property type="evidence" value="ECO:0007669"/>
    <property type="project" value="UniProtKB-ARBA"/>
</dbReference>
<dbReference type="FunFam" id="3.30.160.60:FF:001530">
    <property type="entry name" value="Zinc finger protein 268"/>
    <property type="match status" value="1"/>
</dbReference>
<feature type="region of interest" description="Disordered" evidence="14">
    <location>
        <begin position="1"/>
        <end position="38"/>
    </location>
</feature>
<dbReference type="InterPro" id="IPR036051">
    <property type="entry name" value="KRAB_dom_sf"/>
</dbReference>
<dbReference type="Proteomes" id="UP000314985">
    <property type="component" value="Chromosome 6"/>
</dbReference>
<dbReference type="PROSITE" id="PS50805">
    <property type="entry name" value="KRAB"/>
    <property type="match status" value="2"/>
</dbReference>
<evidence type="ECO:0000256" key="13">
    <source>
        <dbReference type="PROSITE-ProRule" id="PRU00187"/>
    </source>
</evidence>
<keyword evidence="11 13" id="KW-0539">Nucleus</keyword>
<dbReference type="InterPro" id="IPR013087">
    <property type="entry name" value="Znf_C2H2_type"/>
</dbReference>
<sequence length="1062" mass="120955">MRGPGGPSPLRAREGTLPTPPRHLQEEEGMASGLPTAWFPEPVTFEDVTLGFTPEEWGMLDLEQKSLYREVLLENYRNLVSVEHQLSKPDVVSQLEEEEELWSVERGIPQDTFSECPEAHLDPQFDPFPAESPLMKIEVVEVLTLNQEAARPRNAQIRALYAEDEALSPGILREPTQHLDTHPADPETARQRFREFRFEEAAGPREALARLRELCRQWLQPEMYSKEQMLELLVLEQFLDLLPGKLRMWVASQHPADCQEAVALVEDVTWMSEEEALPTQGPGSSLQTTAQHEEDVASWPAKAPPEAPARACKQTPKAGAPPAQRTLLECPHQGLPAPLAGTRSVTLQEPVTFLDVAVDFSREEWGLLEPTQRTEYHDVMLETLGHLVSVGLLLTKPDVISHLEQGEDPWKAEWGPPRDQKSALERKESPSKEDIAIEGPSHHLEVKHCVQEEGPWLVALEMQHSREQLREHQKDPQSPVVPTSERLFAQGGCYLNLSILPPTLPLRTYFLKFNSPVKKLEQNSVFINRQQGWADLRPCEDYQRAIGFCQRIYLNKPANVEMENKKPYLYTVSSDSFSYGTSLRFLHTIFSAENSDDGKDYGNIINHNLSLNEHKPMPFGESQHECDECLAQTEINDLAEAPFRCEEDCDAFHVALSFTDCGIIQTRKKPYACNQCGKSFSCCSKLVVHQRTHTGEKPYECTQCGKSFSQSYDLVVHQRTHTGEKPYECKQCGKSFTQSSKLLRHQRTHTGEKPYKCHECGKSFRWNSNLIVHQRIHTGEKPYECTHCGKSFSQSSDFVAHKRTHTGEKPYECNQCGKSFIRSTQLIRHLRIHTGEKPYKCGQCDKAFTGSSHLIEHQRSHTGEKPFECNLCGKGFTGSSHLLSHQRIHSGEKPYECNDCGKAFRQRSQLIVHQRTHTGEKPYECSHCGKAFSQRSPLIVHQRTHVGEKPYQCNMCVKAFSQRSRLTEHQRTHTGEKPYECIDCGKAFSDRSTLTKHERTHTGEKPYECSHCEKAFSQRCQLTRHQRIHTGEKPYECNESGKAFSYSTSLIQHEKTHGRETL</sequence>
<accession>A0A4X1W902</accession>
<evidence type="ECO:0000256" key="14">
    <source>
        <dbReference type="SAM" id="MobiDB-lite"/>
    </source>
</evidence>
<dbReference type="FunFam" id="3.30.160.60:FF:000478">
    <property type="entry name" value="Zinc finger protein 133"/>
    <property type="match status" value="1"/>
</dbReference>
<evidence type="ECO:0000256" key="8">
    <source>
        <dbReference type="ARBA" id="ARBA00023015"/>
    </source>
</evidence>
<evidence type="ECO:0008006" key="20">
    <source>
        <dbReference type="Google" id="ProtNLM"/>
    </source>
</evidence>
<feature type="domain" description="C2H2-type" evidence="15">
    <location>
        <begin position="867"/>
        <end position="894"/>
    </location>
</feature>
<dbReference type="GO" id="GO:0008270">
    <property type="term" value="F:zinc ion binding"/>
    <property type="evidence" value="ECO:0007669"/>
    <property type="project" value="UniProtKB-KW"/>
</dbReference>
<evidence type="ECO:0000256" key="7">
    <source>
        <dbReference type="ARBA" id="ARBA00022833"/>
    </source>
</evidence>
<feature type="domain" description="KRAB" evidence="17">
    <location>
        <begin position="43"/>
        <end position="114"/>
    </location>
</feature>
<evidence type="ECO:0000256" key="9">
    <source>
        <dbReference type="ARBA" id="ARBA00023125"/>
    </source>
</evidence>
<evidence type="ECO:0000256" key="1">
    <source>
        <dbReference type="ARBA" id="ARBA00003767"/>
    </source>
</evidence>
<dbReference type="PROSITE" id="PS00028">
    <property type="entry name" value="ZINC_FINGER_C2H2_1"/>
    <property type="match status" value="13"/>
</dbReference>
<evidence type="ECO:0000256" key="5">
    <source>
        <dbReference type="ARBA" id="ARBA00022737"/>
    </source>
</evidence>
<dbReference type="FunFam" id="3.30.160.60:FF:000551">
    <property type="entry name" value="zinc finger protein 197 isoform X1"/>
    <property type="match status" value="1"/>
</dbReference>
<feature type="domain" description="C2H2-type" evidence="15">
    <location>
        <begin position="895"/>
        <end position="922"/>
    </location>
</feature>
<dbReference type="SMART" id="SM00349">
    <property type="entry name" value="KRAB"/>
    <property type="match status" value="2"/>
</dbReference>
<dbReference type="InterPro" id="IPR038269">
    <property type="entry name" value="SCAN_sf"/>
</dbReference>
<dbReference type="InterPro" id="IPR001909">
    <property type="entry name" value="KRAB"/>
</dbReference>
<reference evidence="18" key="2">
    <citation type="submission" date="2025-08" db="UniProtKB">
        <authorList>
            <consortium name="Ensembl"/>
        </authorList>
    </citation>
    <scope>IDENTIFICATION</scope>
</reference>
<evidence type="ECO:0000256" key="4">
    <source>
        <dbReference type="ARBA" id="ARBA00022723"/>
    </source>
</evidence>
<keyword evidence="9" id="KW-0238">DNA-binding</keyword>
<evidence type="ECO:0000256" key="12">
    <source>
        <dbReference type="PROSITE-ProRule" id="PRU00042"/>
    </source>
</evidence>
<comment type="similarity">
    <text evidence="3">Belongs to the krueppel C2H2-type zinc-finger protein family.</text>
</comment>
<dbReference type="CDD" id="cd07936">
    <property type="entry name" value="SCAN"/>
    <property type="match status" value="1"/>
</dbReference>
<dbReference type="PROSITE" id="PS50157">
    <property type="entry name" value="ZINC_FINGER_C2H2_2"/>
    <property type="match status" value="14"/>
</dbReference>
<dbReference type="FunFam" id="3.30.160.60:FF:000295">
    <property type="entry name" value="zinc finger protein 19"/>
    <property type="match status" value="1"/>
</dbReference>
<dbReference type="Ensembl" id="ENSSSCT00070059724.1">
    <property type="protein sequence ID" value="ENSSSCP00070050882.1"/>
    <property type="gene ID" value="ENSSSCG00070029711.1"/>
</dbReference>
<keyword evidence="7" id="KW-0862">Zinc</keyword>
<proteinExistence type="inferred from homology"/>
<feature type="domain" description="C2H2-type" evidence="15">
    <location>
        <begin position="699"/>
        <end position="726"/>
    </location>
</feature>
<feature type="domain" description="KRAB" evidence="17">
    <location>
        <begin position="351"/>
        <end position="422"/>
    </location>
</feature>
<feature type="domain" description="C2H2-type" evidence="15">
    <location>
        <begin position="1035"/>
        <end position="1062"/>
    </location>
</feature>
<dbReference type="Gene3D" id="6.10.140.140">
    <property type="match status" value="2"/>
</dbReference>
<dbReference type="FunFam" id="3.30.160.60:FF:001697">
    <property type="entry name" value="zinc finger protein 623"/>
    <property type="match status" value="1"/>
</dbReference>
<dbReference type="SUPFAM" id="SSF109640">
    <property type="entry name" value="KRAB domain (Kruppel-associated box)"/>
    <property type="match status" value="2"/>
</dbReference>